<evidence type="ECO:0000313" key="5">
    <source>
        <dbReference type="Proteomes" id="UP001302812"/>
    </source>
</evidence>
<dbReference type="GO" id="GO:0005737">
    <property type="term" value="C:cytoplasm"/>
    <property type="evidence" value="ECO:0007669"/>
    <property type="project" value="TreeGrafter"/>
</dbReference>
<reference evidence="4" key="1">
    <citation type="journal article" date="2023" name="Mol. Phylogenet. Evol.">
        <title>Genome-scale phylogeny and comparative genomics of the fungal order Sordariales.</title>
        <authorList>
            <person name="Hensen N."/>
            <person name="Bonometti L."/>
            <person name="Westerberg I."/>
            <person name="Brannstrom I.O."/>
            <person name="Guillou S."/>
            <person name="Cros-Aarteil S."/>
            <person name="Calhoun S."/>
            <person name="Haridas S."/>
            <person name="Kuo A."/>
            <person name="Mondo S."/>
            <person name="Pangilinan J."/>
            <person name="Riley R."/>
            <person name="LaButti K."/>
            <person name="Andreopoulos B."/>
            <person name="Lipzen A."/>
            <person name="Chen C."/>
            <person name="Yan M."/>
            <person name="Daum C."/>
            <person name="Ng V."/>
            <person name="Clum A."/>
            <person name="Steindorff A."/>
            <person name="Ohm R.A."/>
            <person name="Martin F."/>
            <person name="Silar P."/>
            <person name="Natvig D.O."/>
            <person name="Lalanne C."/>
            <person name="Gautier V."/>
            <person name="Ament-Velasquez S.L."/>
            <person name="Kruys A."/>
            <person name="Hutchinson M.I."/>
            <person name="Powell A.J."/>
            <person name="Barry K."/>
            <person name="Miller A.N."/>
            <person name="Grigoriev I.V."/>
            <person name="Debuchy R."/>
            <person name="Gladieux P."/>
            <person name="Hiltunen Thoren M."/>
            <person name="Johannesson H."/>
        </authorList>
    </citation>
    <scope>NUCLEOTIDE SEQUENCE</scope>
    <source>
        <strain evidence="4">CBS 508.74</strain>
    </source>
</reference>
<dbReference type="PANTHER" id="PTHR44229:SF4">
    <property type="entry name" value="15-HYDROXYPROSTAGLANDIN DEHYDROGENASE [NAD(+)]"/>
    <property type="match status" value="1"/>
</dbReference>
<dbReference type="SUPFAM" id="SSF51735">
    <property type="entry name" value="NAD(P)-binding Rossmann-fold domains"/>
    <property type="match status" value="1"/>
</dbReference>
<dbReference type="GeneID" id="89937723"/>
<keyword evidence="3" id="KW-0560">Oxidoreductase</keyword>
<evidence type="ECO:0000256" key="3">
    <source>
        <dbReference type="ARBA" id="ARBA00023002"/>
    </source>
</evidence>
<dbReference type="InterPro" id="IPR036291">
    <property type="entry name" value="NAD(P)-bd_dom_sf"/>
</dbReference>
<dbReference type="Gene3D" id="3.40.50.720">
    <property type="entry name" value="NAD(P)-binding Rossmann-like Domain"/>
    <property type="match status" value="1"/>
</dbReference>
<accession>A0AAN6TET4</accession>
<reference evidence="4" key="2">
    <citation type="submission" date="2023-05" db="EMBL/GenBank/DDBJ databases">
        <authorList>
            <consortium name="Lawrence Berkeley National Laboratory"/>
            <person name="Steindorff A."/>
            <person name="Hensen N."/>
            <person name="Bonometti L."/>
            <person name="Westerberg I."/>
            <person name="Brannstrom I.O."/>
            <person name="Guillou S."/>
            <person name="Cros-Aarteil S."/>
            <person name="Calhoun S."/>
            <person name="Haridas S."/>
            <person name="Kuo A."/>
            <person name="Mondo S."/>
            <person name="Pangilinan J."/>
            <person name="Riley R."/>
            <person name="Labutti K."/>
            <person name="Andreopoulos B."/>
            <person name="Lipzen A."/>
            <person name="Chen C."/>
            <person name="Yanf M."/>
            <person name="Daum C."/>
            <person name="Ng V."/>
            <person name="Clum A."/>
            <person name="Ohm R."/>
            <person name="Martin F."/>
            <person name="Silar P."/>
            <person name="Natvig D."/>
            <person name="Lalanne C."/>
            <person name="Gautier V."/>
            <person name="Ament-Velasquez S.L."/>
            <person name="Kruys A."/>
            <person name="Hutchinson M.I."/>
            <person name="Powell A.J."/>
            <person name="Barry K."/>
            <person name="Miller A.N."/>
            <person name="Grigoriev I.V."/>
            <person name="Debuchy R."/>
            <person name="Gladieux P."/>
            <person name="Thoren M.H."/>
            <person name="Johannesson H."/>
        </authorList>
    </citation>
    <scope>NUCLEOTIDE SEQUENCE</scope>
    <source>
        <strain evidence="4">CBS 508.74</strain>
    </source>
</reference>
<comment type="similarity">
    <text evidence="1">Belongs to the short-chain dehydrogenases/reductases (SDR) family.</text>
</comment>
<dbReference type="InterPro" id="IPR002347">
    <property type="entry name" value="SDR_fam"/>
</dbReference>
<dbReference type="Proteomes" id="UP001302812">
    <property type="component" value="Unassembled WGS sequence"/>
</dbReference>
<comment type="caution">
    <text evidence="4">The sequence shown here is derived from an EMBL/GenBank/DDBJ whole genome shotgun (WGS) entry which is preliminary data.</text>
</comment>
<name>A0AAN6TET4_9PEZI</name>
<dbReference type="GO" id="GO:0016616">
    <property type="term" value="F:oxidoreductase activity, acting on the CH-OH group of donors, NAD or NADP as acceptor"/>
    <property type="evidence" value="ECO:0007669"/>
    <property type="project" value="TreeGrafter"/>
</dbReference>
<dbReference type="RefSeq" id="XP_064670673.1">
    <property type="nucleotide sequence ID" value="XM_064813598.1"/>
</dbReference>
<dbReference type="AlphaFoldDB" id="A0AAN6TET4"/>
<organism evidence="4 5">
    <name type="scientific">Canariomyces notabilis</name>
    <dbReference type="NCBI Taxonomy" id="2074819"/>
    <lineage>
        <taxon>Eukaryota</taxon>
        <taxon>Fungi</taxon>
        <taxon>Dikarya</taxon>
        <taxon>Ascomycota</taxon>
        <taxon>Pezizomycotina</taxon>
        <taxon>Sordariomycetes</taxon>
        <taxon>Sordariomycetidae</taxon>
        <taxon>Sordariales</taxon>
        <taxon>Chaetomiaceae</taxon>
        <taxon>Canariomyces</taxon>
    </lineage>
</organism>
<evidence type="ECO:0000256" key="2">
    <source>
        <dbReference type="ARBA" id="ARBA00022857"/>
    </source>
</evidence>
<dbReference type="InterPro" id="IPR020904">
    <property type="entry name" value="Sc_DH/Rdtase_CS"/>
</dbReference>
<dbReference type="EMBL" id="MU853340">
    <property type="protein sequence ID" value="KAK4113103.1"/>
    <property type="molecule type" value="Genomic_DNA"/>
</dbReference>
<dbReference type="PRINTS" id="PR00081">
    <property type="entry name" value="GDHRDH"/>
</dbReference>
<keyword evidence="5" id="KW-1185">Reference proteome</keyword>
<evidence type="ECO:0000256" key="1">
    <source>
        <dbReference type="ARBA" id="ARBA00006484"/>
    </source>
</evidence>
<protein>
    <submittedName>
        <fullName evidence="4">NAD(P)-binding protein</fullName>
    </submittedName>
</protein>
<dbReference type="PROSITE" id="PS00061">
    <property type="entry name" value="ADH_SHORT"/>
    <property type="match status" value="1"/>
</dbReference>
<gene>
    <name evidence="4" type="ORF">N656DRAFT_768070</name>
</gene>
<sequence length="294" mass="31298">MSSKSNSKPKSILITGGASGIGLAITRYFAGQPEGHSIAILDVNAATGEAVAAALAAEFPRRTTISFHACDVSSWDEQARVFERVYREHGNALDVVVANAGVSEQGATTLVKLQSESGAGSGERGEEGPRKPSVKTVEVNLLGVVYSVNLAVHYMDKKPHVQDGTSRGSIICTASNAGLYPFPIAPLYAASKFGVIGLVWSTAKVIERAGIQINALAPAVLDTNIAPDKDLFKHMIVTPMETLIRGVDQFLADPTVSGAVAEVHGDKVTIRPPHEFVDEDSRRNIETFWKLGYA</sequence>
<dbReference type="Pfam" id="PF00106">
    <property type="entry name" value="adh_short"/>
    <property type="match status" value="1"/>
</dbReference>
<keyword evidence="2" id="KW-0521">NADP</keyword>
<evidence type="ECO:0000313" key="4">
    <source>
        <dbReference type="EMBL" id="KAK4113103.1"/>
    </source>
</evidence>
<dbReference type="PANTHER" id="PTHR44229">
    <property type="entry name" value="15-HYDROXYPROSTAGLANDIN DEHYDROGENASE [NAD(+)]"/>
    <property type="match status" value="1"/>
</dbReference>
<proteinExistence type="inferred from homology"/>